<evidence type="ECO:0000256" key="5">
    <source>
        <dbReference type="ARBA" id="ARBA00022842"/>
    </source>
</evidence>
<dbReference type="Gene3D" id="1.10.600.10">
    <property type="entry name" value="Farnesyl Diphosphate Synthase"/>
    <property type="match status" value="1"/>
</dbReference>
<dbReference type="EMBL" id="ACYY01000005">
    <property type="protein sequence ID" value="EEW25936.1"/>
    <property type="molecule type" value="Genomic_DNA"/>
</dbReference>
<dbReference type="AlphaFoldDB" id="C8RYX9"/>
<gene>
    <name evidence="6" type="ORF">Rsw2DRAFT_1007</name>
</gene>
<evidence type="ECO:0000256" key="1">
    <source>
        <dbReference type="ARBA" id="ARBA00001946"/>
    </source>
</evidence>
<organism evidence="6 7">
    <name type="scientific">Rhodobacter ferrooxidans</name>
    <dbReference type="NCBI Taxonomy" id="371731"/>
    <lineage>
        <taxon>Bacteria</taxon>
        <taxon>Pseudomonadati</taxon>
        <taxon>Pseudomonadota</taxon>
        <taxon>Alphaproteobacteria</taxon>
        <taxon>Rhodobacterales</taxon>
        <taxon>Rhodobacter group</taxon>
        <taxon>Rhodobacter</taxon>
    </lineage>
</organism>
<dbReference type="GO" id="GO:0004659">
    <property type="term" value="F:prenyltransferase activity"/>
    <property type="evidence" value="ECO:0007669"/>
    <property type="project" value="InterPro"/>
</dbReference>
<proteinExistence type="inferred from homology"/>
<dbReference type="eggNOG" id="COG0142">
    <property type="taxonomic scope" value="Bacteria"/>
</dbReference>
<reference evidence="6 7" key="1">
    <citation type="submission" date="2009-08" db="EMBL/GenBank/DDBJ databases">
        <title>The draft genome of Rhodobacter sp. SW2.</title>
        <authorList>
            <consortium name="US DOE Joint Genome Institute (JGI-PGF)"/>
            <person name="Lucas S."/>
            <person name="Copeland A."/>
            <person name="Lapidus A."/>
            <person name="Glavina del Rio T."/>
            <person name="Tice H."/>
            <person name="Bruce D."/>
            <person name="Goodwin L."/>
            <person name="Pitluck S."/>
            <person name="Larimer F."/>
            <person name="Land M.L."/>
            <person name="Hauser L."/>
            <person name="Emerson D."/>
        </authorList>
    </citation>
    <scope>NUCLEOTIDE SEQUENCE [LARGE SCALE GENOMIC DNA]</scope>
    <source>
        <strain evidence="6 7">SW2</strain>
    </source>
</reference>
<dbReference type="InterPro" id="IPR000092">
    <property type="entry name" value="Polyprenyl_synt"/>
</dbReference>
<evidence type="ECO:0000313" key="6">
    <source>
        <dbReference type="EMBL" id="EEW25936.1"/>
    </source>
</evidence>
<keyword evidence="7" id="KW-1185">Reference proteome</keyword>
<dbReference type="STRING" id="371731.Rsw2DRAFT_1007"/>
<dbReference type="InterPro" id="IPR008949">
    <property type="entry name" value="Isoprenoid_synthase_dom_sf"/>
</dbReference>
<dbReference type="GO" id="GO:0008299">
    <property type="term" value="P:isoprenoid biosynthetic process"/>
    <property type="evidence" value="ECO:0007669"/>
    <property type="project" value="InterPro"/>
</dbReference>
<evidence type="ECO:0000313" key="7">
    <source>
        <dbReference type="Proteomes" id="UP000010121"/>
    </source>
</evidence>
<sequence>MAAGVTEPRLLDRFNEAFRLTGIAFQIQDDILNLIGETELYGKEALGDLLEGKRTVMMIHLFRGASEAVRRRMHAINARPRTAKTDAMAQEMLRAMQRAGSIDYAIGLADRLANEGVRRFEADLRFIPETPGKAVLRQVSNYVTTRAL</sequence>
<evidence type="ECO:0000256" key="3">
    <source>
        <dbReference type="ARBA" id="ARBA00022679"/>
    </source>
</evidence>
<dbReference type="PANTHER" id="PTHR12001:SF85">
    <property type="entry name" value="SHORT CHAIN ISOPRENYL DIPHOSPHATE SYNTHASE"/>
    <property type="match status" value="1"/>
</dbReference>
<evidence type="ECO:0000256" key="4">
    <source>
        <dbReference type="ARBA" id="ARBA00022723"/>
    </source>
</evidence>
<dbReference type="Pfam" id="PF00348">
    <property type="entry name" value="polyprenyl_synt"/>
    <property type="match status" value="1"/>
</dbReference>
<keyword evidence="3" id="KW-0808">Transferase</keyword>
<comment type="cofactor">
    <cofactor evidence="1">
        <name>Mg(2+)</name>
        <dbReference type="ChEBI" id="CHEBI:18420"/>
    </cofactor>
</comment>
<comment type="caution">
    <text evidence="6">The sequence shown here is derived from an EMBL/GenBank/DDBJ whole genome shotgun (WGS) entry which is preliminary data.</text>
</comment>
<accession>C8RYX9</accession>
<dbReference type="Proteomes" id="UP000010121">
    <property type="component" value="Unassembled WGS sequence"/>
</dbReference>
<name>C8RYX9_9RHOB</name>
<dbReference type="SUPFAM" id="SSF48576">
    <property type="entry name" value="Terpenoid synthases"/>
    <property type="match status" value="1"/>
</dbReference>
<dbReference type="PANTHER" id="PTHR12001">
    <property type="entry name" value="GERANYLGERANYL PYROPHOSPHATE SYNTHASE"/>
    <property type="match status" value="1"/>
</dbReference>
<keyword evidence="4" id="KW-0479">Metal-binding</keyword>
<comment type="similarity">
    <text evidence="2">Belongs to the FPP/GGPP synthase family.</text>
</comment>
<protein>
    <submittedName>
        <fullName evidence="6">Polyprenyl synthetase</fullName>
    </submittedName>
</protein>
<evidence type="ECO:0000256" key="2">
    <source>
        <dbReference type="ARBA" id="ARBA00006706"/>
    </source>
</evidence>
<dbReference type="GO" id="GO:0046872">
    <property type="term" value="F:metal ion binding"/>
    <property type="evidence" value="ECO:0007669"/>
    <property type="project" value="UniProtKB-KW"/>
</dbReference>
<keyword evidence="5" id="KW-0460">Magnesium</keyword>